<evidence type="ECO:0000313" key="3">
    <source>
        <dbReference type="EMBL" id="SDT80383.1"/>
    </source>
</evidence>
<dbReference type="EMBL" id="LT629758">
    <property type="protein sequence ID" value="SDT80383.1"/>
    <property type="molecule type" value="Genomic_DNA"/>
</dbReference>
<feature type="chain" id="PRO_5009272066" evidence="1">
    <location>
        <begin position="31"/>
        <end position="594"/>
    </location>
</feature>
<dbReference type="PROSITE" id="PS50231">
    <property type="entry name" value="RICIN_B_LECTIN"/>
    <property type="match status" value="1"/>
</dbReference>
<keyword evidence="1" id="KW-0732">Signal</keyword>
<feature type="domain" description="Ricin B lectin" evidence="2">
    <location>
        <begin position="77"/>
        <end position="166"/>
    </location>
</feature>
<dbReference type="RefSeq" id="WP_197686055.1">
    <property type="nucleotide sequence ID" value="NZ_BOMJ01000084.1"/>
</dbReference>
<dbReference type="InterPro" id="IPR000772">
    <property type="entry name" value="Ricin_B_lectin"/>
</dbReference>
<dbReference type="AlphaFoldDB" id="A0A1H2DCB7"/>
<evidence type="ECO:0000259" key="2">
    <source>
        <dbReference type="Pfam" id="PF14200"/>
    </source>
</evidence>
<dbReference type="GO" id="GO:0030246">
    <property type="term" value="F:carbohydrate binding"/>
    <property type="evidence" value="ECO:0007669"/>
    <property type="project" value="UniProtKB-KW"/>
</dbReference>
<protein>
    <submittedName>
        <fullName evidence="3">Ricin-type beta-trefoil lectin domain-containing protein</fullName>
    </submittedName>
</protein>
<gene>
    <name evidence="3" type="ORF">SAMN04489716_9179</name>
</gene>
<dbReference type="SUPFAM" id="SSF50370">
    <property type="entry name" value="Ricin B-like lectins"/>
    <property type="match status" value="1"/>
</dbReference>
<organism evidence="3 4">
    <name type="scientific">Actinoplanes derwentensis</name>
    <dbReference type="NCBI Taxonomy" id="113562"/>
    <lineage>
        <taxon>Bacteria</taxon>
        <taxon>Bacillati</taxon>
        <taxon>Actinomycetota</taxon>
        <taxon>Actinomycetes</taxon>
        <taxon>Micromonosporales</taxon>
        <taxon>Micromonosporaceae</taxon>
        <taxon>Actinoplanes</taxon>
    </lineage>
</organism>
<name>A0A1H2DCB7_9ACTN</name>
<accession>A0A1H2DCB7</accession>
<proteinExistence type="predicted"/>
<feature type="signal peptide" evidence="1">
    <location>
        <begin position="1"/>
        <end position="30"/>
    </location>
</feature>
<dbReference type="InterPro" id="IPR035992">
    <property type="entry name" value="Ricin_B-like_lectins"/>
</dbReference>
<evidence type="ECO:0000313" key="4">
    <source>
        <dbReference type="Proteomes" id="UP000198688"/>
    </source>
</evidence>
<dbReference type="Pfam" id="PF14200">
    <property type="entry name" value="RicinB_lectin_2"/>
    <property type="match status" value="1"/>
</dbReference>
<reference evidence="3 4" key="1">
    <citation type="submission" date="2016-10" db="EMBL/GenBank/DDBJ databases">
        <authorList>
            <person name="de Groot N.N."/>
        </authorList>
    </citation>
    <scope>NUCLEOTIDE SEQUENCE [LARGE SCALE GENOMIC DNA]</scope>
    <source>
        <strain evidence="3 4">DSM 43941</strain>
    </source>
</reference>
<keyword evidence="4" id="KW-1185">Reference proteome</keyword>
<dbReference type="STRING" id="113562.SAMN04489716_9179"/>
<keyword evidence="3" id="KW-0430">Lectin</keyword>
<evidence type="ECO:0000256" key="1">
    <source>
        <dbReference type="SAM" id="SignalP"/>
    </source>
</evidence>
<sequence length="594" mass="62955">MRRLRSRCAALLAAVVAGSGVILGGTSAQAAVPAPDPVAIGQAEESDLQVLATDADTAGTQVKIRTFKSGLPAAVKSQRWTFEVVVAGSRPTYRIKHLSSGLCLQEAAARDGADVVLAACGTGNNQRWTNGTAQSWSPAGFDLRNKADGRCLDLYASADGQPATMWTCATVYTTQFWRVRTGGFDCGFRSETGFCVTNQPPVHGVMLNFRQQPVSFNGPPSDPEWGSGYNEMSNQVNWDPLDSSNGNPGFDYAEMGWRGAYTSDTGSTAHGAYWLEVGVVDEQSTQEFHAIVRPDSTLADGSMHTWMSLGNDAGEWDVFYDFNHVGTTRFAAGNRTRDLEYGLFTQYAEYASLATPFENRLQLLDGNDVWHRPALGQVSGFPANICGLPDPFSLEMGETNTPPYCFTSSVAARATGEVDRVTLGKPAPGSLAAASPTPVAVARTVHNGVDQKALAGCLGEDPARCLETVPGLAECVAARGQCNALPARAGTAAQRRTPITPVKARELAAADLRAKTLGSRVATLTADRLSRSGVKLDGTAADTQIHVVTGGTVVEGLGKGSDRTYPGYTMAYDAADGRLLYACLGATCPRKDLS</sequence>
<dbReference type="CDD" id="cd00161">
    <property type="entry name" value="beta-trefoil_Ricin-like"/>
    <property type="match status" value="1"/>
</dbReference>
<dbReference type="Gene3D" id="2.80.10.50">
    <property type="match status" value="2"/>
</dbReference>
<dbReference type="Proteomes" id="UP000198688">
    <property type="component" value="Chromosome I"/>
</dbReference>